<evidence type="ECO:0000313" key="1">
    <source>
        <dbReference type="EMBL" id="KAL0113155.1"/>
    </source>
</evidence>
<dbReference type="PANTHER" id="PTHR11005">
    <property type="entry name" value="LYSOSOMAL ACID LIPASE-RELATED"/>
    <property type="match status" value="1"/>
</dbReference>
<name>A0AAW2FDQ5_9HYME</name>
<dbReference type="Gene3D" id="3.40.50.1820">
    <property type="entry name" value="alpha/beta hydrolase"/>
    <property type="match status" value="1"/>
</dbReference>
<proteinExistence type="predicted"/>
<evidence type="ECO:0000313" key="2">
    <source>
        <dbReference type="Proteomes" id="UP001430953"/>
    </source>
</evidence>
<accession>A0AAW2FDQ5</accession>
<sequence length="158" mass="18330">MGRSLCANKAITQAFCASLMFLIFGSDPVLLNTTAFPEILSYFPAGASVQTLYHFYQNFVTHKFQSYDYKYVGNYKQYKQVTPIMYDLNKTVVPLCLFYGNNDLLAPKANVFETYRHLPNVILLKEVPYKFFNHMDFLWATNAKALLYNNVIQVINKY</sequence>
<organism evidence="1 2">
    <name type="scientific">Cardiocondyla obscurior</name>
    <dbReference type="NCBI Taxonomy" id="286306"/>
    <lineage>
        <taxon>Eukaryota</taxon>
        <taxon>Metazoa</taxon>
        <taxon>Ecdysozoa</taxon>
        <taxon>Arthropoda</taxon>
        <taxon>Hexapoda</taxon>
        <taxon>Insecta</taxon>
        <taxon>Pterygota</taxon>
        <taxon>Neoptera</taxon>
        <taxon>Endopterygota</taxon>
        <taxon>Hymenoptera</taxon>
        <taxon>Apocrita</taxon>
        <taxon>Aculeata</taxon>
        <taxon>Formicoidea</taxon>
        <taxon>Formicidae</taxon>
        <taxon>Myrmicinae</taxon>
        <taxon>Cardiocondyla</taxon>
    </lineage>
</organism>
<comment type="caution">
    <text evidence="1">The sequence shown here is derived from an EMBL/GenBank/DDBJ whole genome shotgun (WGS) entry which is preliminary data.</text>
</comment>
<dbReference type="Proteomes" id="UP001430953">
    <property type="component" value="Unassembled WGS sequence"/>
</dbReference>
<keyword evidence="2" id="KW-1185">Reference proteome</keyword>
<evidence type="ECO:0008006" key="3">
    <source>
        <dbReference type="Google" id="ProtNLM"/>
    </source>
</evidence>
<dbReference type="EMBL" id="JADYXP020000012">
    <property type="protein sequence ID" value="KAL0113155.1"/>
    <property type="molecule type" value="Genomic_DNA"/>
</dbReference>
<protein>
    <recommendedName>
        <fullName evidence="3">Lipase</fullName>
    </recommendedName>
</protein>
<dbReference type="SUPFAM" id="SSF53474">
    <property type="entry name" value="alpha/beta-Hydrolases"/>
    <property type="match status" value="1"/>
</dbReference>
<dbReference type="AlphaFoldDB" id="A0AAW2FDQ5"/>
<dbReference type="InterPro" id="IPR029058">
    <property type="entry name" value="AB_hydrolase_fold"/>
</dbReference>
<reference evidence="1 2" key="1">
    <citation type="submission" date="2023-03" db="EMBL/GenBank/DDBJ databases">
        <title>High recombination rates correlate with genetic variation in Cardiocondyla obscurior ants.</title>
        <authorList>
            <person name="Errbii M."/>
        </authorList>
    </citation>
    <scope>NUCLEOTIDE SEQUENCE [LARGE SCALE GENOMIC DNA]</scope>
    <source>
        <strain evidence="1">Alpha-2009</strain>
        <tissue evidence="1">Whole body</tissue>
    </source>
</reference>
<gene>
    <name evidence="1" type="ORF">PUN28_012380</name>
</gene>